<proteinExistence type="predicted"/>
<reference evidence="1" key="1">
    <citation type="journal article" date="2021" name="Nat. Commun.">
        <title>Genetic determinants of endophytism in the Arabidopsis root mycobiome.</title>
        <authorList>
            <person name="Mesny F."/>
            <person name="Miyauchi S."/>
            <person name="Thiergart T."/>
            <person name="Pickel B."/>
            <person name="Atanasova L."/>
            <person name="Karlsson M."/>
            <person name="Huettel B."/>
            <person name="Barry K.W."/>
            <person name="Haridas S."/>
            <person name="Chen C."/>
            <person name="Bauer D."/>
            <person name="Andreopoulos W."/>
            <person name="Pangilinan J."/>
            <person name="LaButti K."/>
            <person name="Riley R."/>
            <person name="Lipzen A."/>
            <person name="Clum A."/>
            <person name="Drula E."/>
            <person name="Henrissat B."/>
            <person name="Kohler A."/>
            <person name="Grigoriev I.V."/>
            <person name="Martin F.M."/>
            <person name="Hacquard S."/>
        </authorList>
    </citation>
    <scope>NUCLEOTIDE SEQUENCE</scope>
    <source>
        <strain evidence="1">MPI-CAGE-CH-0243</strain>
    </source>
</reference>
<comment type="caution">
    <text evidence="1">The sequence shown here is derived from an EMBL/GenBank/DDBJ whole genome shotgun (WGS) entry which is preliminary data.</text>
</comment>
<accession>A0A9P9IC37</accession>
<dbReference type="AlphaFoldDB" id="A0A9P9IC37"/>
<gene>
    <name evidence="1" type="ORF">B0J11DRAFT_137281</name>
</gene>
<dbReference type="EMBL" id="JAGMWT010000017">
    <property type="protein sequence ID" value="KAH7114482.1"/>
    <property type="molecule type" value="Genomic_DNA"/>
</dbReference>
<dbReference type="Proteomes" id="UP000700596">
    <property type="component" value="Unassembled WGS sequence"/>
</dbReference>
<name>A0A9P9IC37_9PLEO</name>
<keyword evidence="2" id="KW-1185">Reference proteome</keyword>
<protein>
    <submittedName>
        <fullName evidence="1">Uncharacterized protein</fullName>
    </submittedName>
</protein>
<organism evidence="1 2">
    <name type="scientific">Dendryphion nanum</name>
    <dbReference type="NCBI Taxonomy" id="256645"/>
    <lineage>
        <taxon>Eukaryota</taxon>
        <taxon>Fungi</taxon>
        <taxon>Dikarya</taxon>
        <taxon>Ascomycota</taxon>
        <taxon>Pezizomycotina</taxon>
        <taxon>Dothideomycetes</taxon>
        <taxon>Pleosporomycetidae</taxon>
        <taxon>Pleosporales</taxon>
        <taxon>Torulaceae</taxon>
        <taxon>Dendryphion</taxon>
    </lineage>
</organism>
<evidence type="ECO:0000313" key="1">
    <source>
        <dbReference type="EMBL" id="KAH7114482.1"/>
    </source>
</evidence>
<evidence type="ECO:0000313" key="2">
    <source>
        <dbReference type="Proteomes" id="UP000700596"/>
    </source>
</evidence>
<sequence length="204" mass="22009">MGLDQVWCRGGGCRLPGTRSIQPMSRLSQGWLHYGEGEGCCALAVVPVGVVEWLVKKESNRNVQRGQRWKREEGYISGVGISRLSLRLFCSTVLVPGVGADSGIHAWSADTVHNTAPRNTPSATVSRLFLQGLSTDWSIAMRTKGLDISSACHCTPTDFAVSPPRLGMTPTTGGLLVGVPGLHRHNVRADEEITPCQPCYSPLE</sequence>